<keyword evidence="13" id="KW-1185">Reference proteome</keyword>
<evidence type="ECO:0000256" key="9">
    <source>
        <dbReference type="ARBA" id="ARBA00023239"/>
    </source>
</evidence>
<comment type="similarity">
    <text evidence="5">Belongs to the serine/threonine dehydratase family.</text>
</comment>
<name>A0A7M5VCL1_9CNID</name>
<comment type="cofactor">
    <cofactor evidence="4">
        <name>Mg(2+)</name>
        <dbReference type="ChEBI" id="CHEBI:18420"/>
    </cofactor>
</comment>
<evidence type="ECO:0000256" key="3">
    <source>
        <dbReference type="ARBA" id="ARBA00001936"/>
    </source>
</evidence>
<organism evidence="12 13">
    <name type="scientific">Clytia hemisphaerica</name>
    <dbReference type="NCBI Taxonomy" id="252671"/>
    <lineage>
        <taxon>Eukaryota</taxon>
        <taxon>Metazoa</taxon>
        <taxon>Cnidaria</taxon>
        <taxon>Hydrozoa</taxon>
        <taxon>Hydroidolina</taxon>
        <taxon>Leptothecata</taxon>
        <taxon>Obeliida</taxon>
        <taxon>Clytiidae</taxon>
        <taxon>Clytia</taxon>
    </lineage>
</organism>
<dbReference type="SUPFAM" id="SSF53686">
    <property type="entry name" value="Tryptophan synthase beta subunit-like PLP-dependent enzymes"/>
    <property type="match status" value="1"/>
</dbReference>
<dbReference type="InterPro" id="IPR036052">
    <property type="entry name" value="TrpB-like_PALP_sf"/>
</dbReference>
<dbReference type="GO" id="GO:0003941">
    <property type="term" value="F:L-serine ammonia-lyase activity"/>
    <property type="evidence" value="ECO:0007669"/>
    <property type="project" value="UniProtKB-EC"/>
</dbReference>
<comment type="catalytic activity">
    <reaction evidence="10">
        <text>L-serine = pyruvate + NH4(+)</text>
        <dbReference type="Rhea" id="RHEA:19169"/>
        <dbReference type="ChEBI" id="CHEBI:15361"/>
        <dbReference type="ChEBI" id="CHEBI:28938"/>
        <dbReference type="ChEBI" id="CHEBI:33384"/>
        <dbReference type="EC" id="4.3.1.17"/>
    </reaction>
</comment>
<dbReference type="EC" id="4.3.1.17" evidence="6"/>
<comment type="cofactor">
    <cofactor evidence="3">
        <name>Mn(2+)</name>
        <dbReference type="ChEBI" id="CHEBI:29035"/>
    </cofactor>
</comment>
<dbReference type="PROSITE" id="PS00165">
    <property type="entry name" value="DEHYDRATASE_SER_THR"/>
    <property type="match status" value="1"/>
</dbReference>
<dbReference type="OrthoDB" id="4418812at2759"/>
<dbReference type="InterPro" id="IPR000634">
    <property type="entry name" value="Ser/Thr_deHydtase_PyrdxlP-BS"/>
</dbReference>
<dbReference type="GO" id="GO:0070179">
    <property type="term" value="P:D-serine biosynthetic process"/>
    <property type="evidence" value="ECO:0007669"/>
    <property type="project" value="TreeGrafter"/>
</dbReference>
<keyword evidence="8" id="KW-0663">Pyridoxal phosphate</keyword>
<dbReference type="AlphaFoldDB" id="A0A7M5VCL1"/>
<dbReference type="GO" id="GO:0000287">
    <property type="term" value="F:magnesium ion binding"/>
    <property type="evidence" value="ECO:0007669"/>
    <property type="project" value="TreeGrafter"/>
</dbReference>
<dbReference type="FunFam" id="3.40.50.1100:FF:000007">
    <property type="entry name" value="L-threonine dehydratase catabolic TdcB"/>
    <property type="match status" value="1"/>
</dbReference>
<comment type="cofactor">
    <cofactor evidence="2">
        <name>pyridoxal 5'-phosphate</name>
        <dbReference type="ChEBI" id="CHEBI:597326"/>
    </cofactor>
</comment>
<dbReference type="GO" id="GO:0030378">
    <property type="term" value="F:serine racemase activity"/>
    <property type="evidence" value="ECO:0007669"/>
    <property type="project" value="TreeGrafter"/>
</dbReference>
<feature type="domain" description="Tryptophan synthase beta chain-like PALP" evidence="11">
    <location>
        <begin position="61"/>
        <end position="360"/>
    </location>
</feature>
<keyword evidence="9" id="KW-0456">Lyase</keyword>
<dbReference type="GO" id="GO:0005524">
    <property type="term" value="F:ATP binding"/>
    <property type="evidence" value="ECO:0007669"/>
    <property type="project" value="TreeGrafter"/>
</dbReference>
<evidence type="ECO:0000313" key="12">
    <source>
        <dbReference type="EnsemblMetazoa" id="CLYHEMP010399.1"/>
    </source>
</evidence>
<accession>A0A7M5VCL1</accession>
<evidence type="ECO:0000256" key="4">
    <source>
        <dbReference type="ARBA" id="ARBA00001946"/>
    </source>
</evidence>
<evidence type="ECO:0000256" key="5">
    <source>
        <dbReference type="ARBA" id="ARBA00010869"/>
    </source>
</evidence>
<dbReference type="InterPro" id="IPR001926">
    <property type="entry name" value="TrpB-like_PALP"/>
</dbReference>
<dbReference type="PANTHER" id="PTHR43050">
    <property type="entry name" value="SERINE / THREONINE RACEMASE FAMILY MEMBER"/>
    <property type="match status" value="1"/>
</dbReference>
<dbReference type="PANTHER" id="PTHR43050:SF1">
    <property type="entry name" value="SERINE RACEMASE"/>
    <property type="match status" value="1"/>
</dbReference>
<evidence type="ECO:0000256" key="6">
    <source>
        <dbReference type="ARBA" id="ARBA00012093"/>
    </source>
</evidence>
<dbReference type="GO" id="GO:0018114">
    <property type="term" value="F:threonine racemase activity"/>
    <property type="evidence" value="ECO:0007669"/>
    <property type="project" value="TreeGrafter"/>
</dbReference>
<evidence type="ECO:0000313" key="13">
    <source>
        <dbReference type="Proteomes" id="UP000594262"/>
    </source>
</evidence>
<evidence type="ECO:0000256" key="1">
    <source>
        <dbReference type="ARBA" id="ARBA00001913"/>
    </source>
</evidence>
<evidence type="ECO:0000256" key="10">
    <source>
        <dbReference type="ARBA" id="ARBA00049406"/>
    </source>
</evidence>
<evidence type="ECO:0000256" key="7">
    <source>
        <dbReference type="ARBA" id="ARBA00022842"/>
    </source>
</evidence>
<keyword evidence="7" id="KW-0460">Magnesium</keyword>
<dbReference type="Proteomes" id="UP000594262">
    <property type="component" value="Unplaced"/>
</dbReference>
<dbReference type="GO" id="GO:0030170">
    <property type="term" value="F:pyridoxal phosphate binding"/>
    <property type="evidence" value="ECO:0007669"/>
    <property type="project" value="InterPro"/>
</dbReference>
<dbReference type="RefSeq" id="XP_066913858.1">
    <property type="nucleotide sequence ID" value="XM_067057757.1"/>
</dbReference>
<dbReference type="GeneID" id="136801136"/>
<dbReference type="Gene3D" id="3.40.50.1100">
    <property type="match status" value="2"/>
</dbReference>
<reference evidence="12" key="1">
    <citation type="submission" date="2021-01" db="UniProtKB">
        <authorList>
            <consortium name="EnsemblMetazoa"/>
        </authorList>
    </citation>
    <scope>IDENTIFICATION</scope>
</reference>
<protein>
    <recommendedName>
        <fullName evidence="6">L-serine ammonia-lyase</fullName>
        <ecNumber evidence="6">4.3.1.17</ecNumber>
    </recommendedName>
</protein>
<dbReference type="Pfam" id="PF00291">
    <property type="entry name" value="PALP"/>
    <property type="match status" value="1"/>
</dbReference>
<dbReference type="EnsemblMetazoa" id="CLYHEMT010399.1">
    <property type="protein sequence ID" value="CLYHEMP010399.1"/>
    <property type="gene ID" value="CLYHEMG010399"/>
</dbReference>
<dbReference type="CDD" id="cd01562">
    <property type="entry name" value="Thr-dehyd"/>
    <property type="match status" value="1"/>
</dbReference>
<evidence type="ECO:0000256" key="2">
    <source>
        <dbReference type="ARBA" id="ARBA00001933"/>
    </source>
</evidence>
<proteinExistence type="inferred from homology"/>
<evidence type="ECO:0000256" key="8">
    <source>
        <dbReference type="ARBA" id="ARBA00022898"/>
    </source>
</evidence>
<sequence>MKVKNLHTLFNRPSTINTVKQTLQKSFTAQMTAQAAPLSVMKVHLKDEVTLDGILKARERIKDHVYVTPVMTCSYFDQLLGDGKKLYFKCENFQKTGSFKIRGALNSVSRIIEERGNTDFHTLTHSSGNAGQAIALASSMKGVQAKVVMPLNAPVSKKNATEGYGAEIFRCENSSEARSKMTQEIADKNPDKAEYIPSADHPFMMEGQGTITLEMLEQQPDLDALVIACSVGGMIAGMAKACKLVKPNVKVFAVEPDRADDLAQSFKTGKQVKLSAYPDTIADGLRMSVGDQTWPVIRETVEPDVLLVTEEEIKKSMYLIFERMKLVVEPSAAVVLAAVLTDQFRSLSKGLNNIGLVLCGGNPDLKSLPW</sequence>
<evidence type="ECO:0000259" key="11">
    <source>
        <dbReference type="Pfam" id="PF00291"/>
    </source>
</evidence>
<comment type="cofactor">
    <cofactor evidence="1">
        <name>Ca(2+)</name>
        <dbReference type="ChEBI" id="CHEBI:29108"/>
    </cofactor>
</comment>